<evidence type="ECO:0000313" key="10">
    <source>
        <dbReference type="Proteomes" id="UP000292702"/>
    </source>
</evidence>
<evidence type="ECO:0000256" key="6">
    <source>
        <dbReference type="ARBA" id="ARBA00023033"/>
    </source>
</evidence>
<dbReference type="Pfam" id="PF00067">
    <property type="entry name" value="p450"/>
    <property type="match status" value="1"/>
</dbReference>
<evidence type="ECO:0000256" key="2">
    <source>
        <dbReference type="ARBA" id="ARBA00010617"/>
    </source>
</evidence>
<dbReference type="GO" id="GO:0004497">
    <property type="term" value="F:monooxygenase activity"/>
    <property type="evidence" value="ECO:0007669"/>
    <property type="project" value="UniProtKB-KW"/>
</dbReference>
<comment type="cofactor">
    <cofactor evidence="1 7">
        <name>heme</name>
        <dbReference type="ChEBI" id="CHEBI:30413"/>
    </cofactor>
</comment>
<name>A0A4R0R748_9APHY</name>
<dbReference type="PANTHER" id="PTHR46206">
    <property type="entry name" value="CYTOCHROME P450"/>
    <property type="match status" value="1"/>
</dbReference>
<keyword evidence="3 7" id="KW-0479">Metal-binding</keyword>
<keyword evidence="4 8" id="KW-0560">Oxidoreductase</keyword>
<dbReference type="AlphaFoldDB" id="A0A4R0R748"/>
<comment type="caution">
    <text evidence="9">The sequence shown here is derived from an EMBL/GenBank/DDBJ whole genome shotgun (WGS) entry which is preliminary data.</text>
</comment>
<evidence type="ECO:0000256" key="8">
    <source>
        <dbReference type="RuleBase" id="RU000461"/>
    </source>
</evidence>
<dbReference type="PROSITE" id="PS00086">
    <property type="entry name" value="CYTOCHROME_P450"/>
    <property type="match status" value="1"/>
</dbReference>
<dbReference type="InterPro" id="IPR036396">
    <property type="entry name" value="Cyt_P450_sf"/>
</dbReference>
<dbReference type="SUPFAM" id="SSF48264">
    <property type="entry name" value="Cytochrome P450"/>
    <property type="match status" value="1"/>
</dbReference>
<keyword evidence="10" id="KW-1185">Reference proteome</keyword>
<feature type="binding site" description="axial binding residue" evidence="7">
    <location>
        <position position="424"/>
    </location>
    <ligand>
        <name>heme</name>
        <dbReference type="ChEBI" id="CHEBI:30413"/>
    </ligand>
    <ligandPart>
        <name>Fe</name>
        <dbReference type="ChEBI" id="CHEBI:18248"/>
    </ligandPart>
</feature>
<keyword evidence="6 8" id="KW-0503">Monooxygenase</keyword>
<dbReference type="InterPro" id="IPR002403">
    <property type="entry name" value="Cyt_P450_E_grp-IV"/>
</dbReference>
<dbReference type="OrthoDB" id="1844152at2759"/>
<accession>A0A4R0R748</accession>
<reference evidence="9 10" key="1">
    <citation type="submission" date="2018-11" db="EMBL/GenBank/DDBJ databases">
        <title>Genome assembly of Steccherinum ochraceum LE-BIN_3174, the white-rot fungus of the Steccherinaceae family (The Residual Polyporoid clade, Polyporales, Basidiomycota).</title>
        <authorList>
            <person name="Fedorova T.V."/>
            <person name="Glazunova O.A."/>
            <person name="Landesman E.O."/>
            <person name="Moiseenko K.V."/>
            <person name="Psurtseva N.V."/>
            <person name="Savinova O.S."/>
            <person name="Shakhova N.V."/>
            <person name="Tyazhelova T.V."/>
            <person name="Vasina D.V."/>
        </authorList>
    </citation>
    <scope>NUCLEOTIDE SEQUENCE [LARGE SCALE GENOMIC DNA]</scope>
    <source>
        <strain evidence="9 10">LE-BIN_3174</strain>
    </source>
</reference>
<dbReference type="InterPro" id="IPR001128">
    <property type="entry name" value="Cyt_P450"/>
</dbReference>
<dbReference type="PRINTS" id="PR00465">
    <property type="entry name" value="EP450IV"/>
</dbReference>
<keyword evidence="7 8" id="KW-0349">Heme</keyword>
<dbReference type="Gene3D" id="1.10.630.10">
    <property type="entry name" value="Cytochrome P450"/>
    <property type="match status" value="1"/>
</dbReference>
<dbReference type="STRING" id="92696.A0A4R0R748"/>
<keyword evidence="5 7" id="KW-0408">Iron</keyword>
<sequence>MLWNWLGPNGLRGVPTVGPTFPVLAYLSGLRYTKYARETLLAGYAKYAYTTGVFKVSLPDQWLVIVAGPKQLEELKKFGDDEVSLYGGIDELMAARHILGADVVNNPYHLRLIQTKLTRNLSDFHGVMKDEMWSAFDDCIGAPTEWRSLPALKTMLWVVSRTTNRVVVGLPLCRNTEFLTVATDFTLDVSQARFVVNMFPPSLKPVVAKLVNRVPSRLKKAYDLVGPTVEALRAEAEQETALTGTWDDKPNTLLAALVEEAVKYGYSDLKTVMSLLVVEFTALHTTAMSFTHALYYLAADPSLAIPLREEVEAVSQEENGDLGSKTAASKLKRIDSFLREAQRLNGPNSTSMWRKTLKPITFSTGITIPAGVFLSAAATATQLDGNHYENPDMFDPWRFVDANARSFATTSPEYITFGQGKHACPGRHFAAYEMKLMLAYIVHNFDVKFAPGAEGVRPPNKWIGNTILPDPAAHVLFKKRAKT</sequence>
<dbReference type="GO" id="GO:0016705">
    <property type="term" value="F:oxidoreductase activity, acting on paired donors, with incorporation or reduction of molecular oxygen"/>
    <property type="evidence" value="ECO:0007669"/>
    <property type="project" value="InterPro"/>
</dbReference>
<evidence type="ECO:0000256" key="7">
    <source>
        <dbReference type="PIRSR" id="PIRSR602403-1"/>
    </source>
</evidence>
<comment type="similarity">
    <text evidence="2 8">Belongs to the cytochrome P450 family.</text>
</comment>
<dbReference type="EMBL" id="RWJN01000308">
    <property type="protein sequence ID" value="TCD63302.1"/>
    <property type="molecule type" value="Genomic_DNA"/>
</dbReference>
<dbReference type="GO" id="GO:0020037">
    <property type="term" value="F:heme binding"/>
    <property type="evidence" value="ECO:0007669"/>
    <property type="project" value="InterPro"/>
</dbReference>
<organism evidence="9 10">
    <name type="scientific">Steccherinum ochraceum</name>
    <dbReference type="NCBI Taxonomy" id="92696"/>
    <lineage>
        <taxon>Eukaryota</taxon>
        <taxon>Fungi</taxon>
        <taxon>Dikarya</taxon>
        <taxon>Basidiomycota</taxon>
        <taxon>Agaricomycotina</taxon>
        <taxon>Agaricomycetes</taxon>
        <taxon>Polyporales</taxon>
        <taxon>Steccherinaceae</taxon>
        <taxon>Steccherinum</taxon>
    </lineage>
</organism>
<evidence type="ECO:0000256" key="1">
    <source>
        <dbReference type="ARBA" id="ARBA00001971"/>
    </source>
</evidence>
<protein>
    <recommendedName>
        <fullName evidence="11">Cytochrome P450-dit2</fullName>
    </recommendedName>
</protein>
<proteinExistence type="inferred from homology"/>
<gene>
    <name evidence="9" type="ORF">EIP91_005683</name>
</gene>
<evidence type="ECO:0008006" key="11">
    <source>
        <dbReference type="Google" id="ProtNLM"/>
    </source>
</evidence>
<dbReference type="PANTHER" id="PTHR46206:SF1">
    <property type="entry name" value="P450, PUTATIVE (EUROFUNG)-RELATED"/>
    <property type="match status" value="1"/>
</dbReference>
<dbReference type="InterPro" id="IPR017972">
    <property type="entry name" value="Cyt_P450_CS"/>
</dbReference>
<evidence type="ECO:0000256" key="3">
    <source>
        <dbReference type="ARBA" id="ARBA00022723"/>
    </source>
</evidence>
<dbReference type="GO" id="GO:0005506">
    <property type="term" value="F:iron ion binding"/>
    <property type="evidence" value="ECO:0007669"/>
    <property type="project" value="InterPro"/>
</dbReference>
<dbReference type="CDD" id="cd11041">
    <property type="entry name" value="CYP503A1-like"/>
    <property type="match status" value="1"/>
</dbReference>
<evidence type="ECO:0000256" key="5">
    <source>
        <dbReference type="ARBA" id="ARBA00023004"/>
    </source>
</evidence>
<evidence type="ECO:0000256" key="4">
    <source>
        <dbReference type="ARBA" id="ARBA00023002"/>
    </source>
</evidence>
<evidence type="ECO:0000313" key="9">
    <source>
        <dbReference type="EMBL" id="TCD63302.1"/>
    </source>
</evidence>
<dbReference type="Proteomes" id="UP000292702">
    <property type="component" value="Unassembled WGS sequence"/>
</dbReference>